<feature type="compositionally biased region" description="Basic and acidic residues" evidence="1">
    <location>
        <begin position="406"/>
        <end position="417"/>
    </location>
</feature>
<feature type="domain" description="DUF6534" evidence="3">
    <location>
        <begin position="206"/>
        <end position="288"/>
    </location>
</feature>
<evidence type="ECO:0000313" key="5">
    <source>
        <dbReference type="Proteomes" id="UP000193218"/>
    </source>
</evidence>
<comment type="caution">
    <text evidence="4">The sequence shown here is derived from an EMBL/GenBank/DDBJ whole genome shotgun (WGS) entry which is preliminary data.</text>
</comment>
<dbReference type="OrthoDB" id="2596277at2759"/>
<keyword evidence="2" id="KW-0472">Membrane</keyword>
<dbReference type="GeneID" id="33557418"/>
<evidence type="ECO:0000259" key="3">
    <source>
        <dbReference type="Pfam" id="PF20152"/>
    </source>
</evidence>
<evidence type="ECO:0000256" key="2">
    <source>
        <dbReference type="SAM" id="Phobius"/>
    </source>
</evidence>
<accession>A0A1Y1UK17</accession>
<protein>
    <recommendedName>
        <fullName evidence="3">DUF6534 domain-containing protein</fullName>
    </recommendedName>
</protein>
<keyword evidence="2" id="KW-1133">Transmembrane helix</keyword>
<gene>
    <name evidence="4" type="ORF">BD324DRAFT_623624</name>
</gene>
<dbReference type="InParanoid" id="A0A1Y1UK17"/>
<evidence type="ECO:0000256" key="1">
    <source>
        <dbReference type="SAM" id="MobiDB-lite"/>
    </source>
</evidence>
<reference evidence="4 5" key="1">
    <citation type="submission" date="2017-03" db="EMBL/GenBank/DDBJ databases">
        <title>Widespread Adenine N6-methylation of Active Genes in Fungi.</title>
        <authorList>
            <consortium name="DOE Joint Genome Institute"/>
            <person name="Mondo S.J."/>
            <person name="Dannebaum R.O."/>
            <person name="Kuo R.C."/>
            <person name="Louie K.B."/>
            <person name="Bewick A.J."/>
            <person name="Labutti K."/>
            <person name="Haridas S."/>
            <person name="Kuo A."/>
            <person name="Salamov A."/>
            <person name="Ahrendt S.R."/>
            <person name="Lau R."/>
            <person name="Bowen B.P."/>
            <person name="Lipzen A."/>
            <person name="Sullivan W."/>
            <person name="Andreopoulos W.B."/>
            <person name="Clum A."/>
            <person name="Lindquist E."/>
            <person name="Daum C."/>
            <person name="Northen T.R."/>
            <person name="Ramamoorthy G."/>
            <person name="Schmitz R.J."/>
            <person name="Gryganskyi A."/>
            <person name="Culley D."/>
            <person name="Magnuson J."/>
            <person name="James T.Y."/>
            <person name="O'Malley M.A."/>
            <person name="Stajich J.E."/>
            <person name="Spatafora J.W."/>
            <person name="Visel A."/>
            <person name="Grigoriev I.V."/>
        </authorList>
    </citation>
    <scope>NUCLEOTIDE SEQUENCE [LARGE SCALE GENOMIC DNA]</scope>
    <source>
        <strain evidence="4 5">NRRL Y-17943</strain>
    </source>
</reference>
<feature type="region of interest" description="Disordered" evidence="1">
    <location>
        <begin position="384"/>
        <end position="417"/>
    </location>
</feature>
<feature type="transmembrane region" description="Helical" evidence="2">
    <location>
        <begin position="243"/>
        <end position="263"/>
    </location>
</feature>
<evidence type="ECO:0000313" key="4">
    <source>
        <dbReference type="EMBL" id="ORX37877.1"/>
    </source>
</evidence>
<dbReference type="Proteomes" id="UP000193218">
    <property type="component" value="Unassembled WGS sequence"/>
</dbReference>
<feature type="transmembrane region" description="Helical" evidence="2">
    <location>
        <begin position="31"/>
        <end position="53"/>
    </location>
</feature>
<keyword evidence="2" id="KW-0812">Transmembrane</keyword>
<dbReference type="RefSeq" id="XP_021871864.1">
    <property type="nucleotide sequence ID" value="XM_022015609.1"/>
</dbReference>
<feature type="transmembrane region" description="Helical" evidence="2">
    <location>
        <begin position="65"/>
        <end position="92"/>
    </location>
</feature>
<dbReference type="AlphaFoldDB" id="A0A1Y1UK17"/>
<feature type="transmembrane region" description="Helical" evidence="2">
    <location>
        <begin position="275"/>
        <end position="292"/>
    </location>
</feature>
<dbReference type="EMBL" id="NBSH01000005">
    <property type="protein sequence ID" value="ORX37877.1"/>
    <property type="molecule type" value="Genomic_DNA"/>
</dbReference>
<dbReference type="InterPro" id="IPR045339">
    <property type="entry name" value="DUF6534"/>
</dbReference>
<organism evidence="4 5">
    <name type="scientific">Kockovaella imperatae</name>
    <dbReference type="NCBI Taxonomy" id="4999"/>
    <lineage>
        <taxon>Eukaryota</taxon>
        <taxon>Fungi</taxon>
        <taxon>Dikarya</taxon>
        <taxon>Basidiomycota</taxon>
        <taxon>Agaricomycotina</taxon>
        <taxon>Tremellomycetes</taxon>
        <taxon>Tremellales</taxon>
        <taxon>Cuniculitremaceae</taxon>
        <taxon>Kockovaella</taxon>
    </lineage>
</organism>
<proteinExistence type="predicted"/>
<dbReference type="Pfam" id="PF20152">
    <property type="entry name" value="DUF6534"/>
    <property type="match status" value="1"/>
</dbReference>
<feature type="transmembrane region" description="Helical" evidence="2">
    <location>
        <begin position="197"/>
        <end position="222"/>
    </location>
</feature>
<name>A0A1Y1UK17_9TREE</name>
<feature type="transmembrane region" description="Helical" evidence="2">
    <location>
        <begin position="112"/>
        <end position="131"/>
    </location>
</feature>
<keyword evidence="5" id="KW-1185">Reference proteome</keyword>
<feature type="transmembrane region" description="Helical" evidence="2">
    <location>
        <begin position="151"/>
        <end position="177"/>
    </location>
</feature>
<sequence length="417" mass="46647">MTVSVSMTRPIEHAMLARAIGYSNFEIYGPILIGTFLGVFGCGAVVLGTFMYLDRYRQSSWFSKSLLIVVTLLNIAQSASDCSRVLKILVYYPNLRYFLDLRTRPEEIISPVLSILICTIVQLFLVDRCLLFTRINQVPLERTSPHAKLSIWLMGGLLCIGVALSFAGGLGTAIALHDLDSFLQAFRGFNPTGTFPTLATIWLSASAATDILISSVIIYQLWNAIHDKKKLIKSRMLSSMMTVMIHGGLVLTLLQVAILVTYFQSDSAWSDFPTIFISKVYSLTLLASWILPRQTHDIPAPRQKVLRRAHLSIPMTADLPAPIDPDQGRRNYTEPRSLFTDTELSVRKFPRTSSITEGCESVEIRSPRTFGEVSGLQLEGVTDEVTSMDYQRPERWRSDQAPLSDRSLKVVEETSQV</sequence>